<comment type="caution">
    <text evidence="2">The sequence shown here is derived from an EMBL/GenBank/DDBJ whole genome shotgun (WGS) entry which is preliminary data.</text>
</comment>
<evidence type="ECO:0000313" key="2">
    <source>
        <dbReference type="EMBL" id="KAK0716558.1"/>
    </source>
</evidence>
<reference evidence="2" key="1">
    <citation type="submission" date="2023-06" db="EMBL/GenBank/DDBJ databases">
        <title>Genome-scale phylogeny and comparative genomics of the fungal order Sordariales.</title>
        <authorList>
            <consortium name="Lawrence Berkeley National Laboratory"/>
            <person name="Hensen N."/>
            <person name="Bonometti L."/>
            <person name="Westerberg I."/>
            <person name="Brannstrom I.O."/>
            <person name="Guillou S."/>
            <person name="Cros-Aarteil S."/>
            <person name="Calhoun S."/>
            <person name="Haridas S."/>
            <person name="Kuo A."/>
            <person name="Mondo S."/>
            <person name="Pangilinan J."/>
            <person name="Riley R."/>
            <person name="Labutti K."/>
            <person name="Andreopoulos B."/>
            <person name="Lipzen A."/>
            <person name="Chen C."/>
            <person name="Yanf M."/>
            <person name="Daum C."/>
            <person name="Ng V."/>
            <person name="Clum A."/>
            <person name="Steindorff A."/>
            <person name="Ohm R."/>
            <person name="Martin F."/>
            <person name="Silar P."/>
            <person name="Natvig D."/>
            <person name="Lalanne C."/>
            <person name="Gautier V."/>
            <person name="Ament-Velasquez S.L."/>
            <person name="Kruys A."/>
            <person name="Hutchinson M.I."/>
            <person name="Powell A.J."/>
            <person name="Barry K."/>
            <person name="Miller A.N."/>
            <person name="Grigoriev I.V."/>
            <person name="Debuchy R."/>
            <person name="Gladieux P."/>
            <person name="Thoren M.H."/>
            <person name="Johannesson H."/>
        </authorList>
    </citation>
    <scope>NUCLEOTIDE SEQUENCE</scope>
    <source>
        <strain evidence="2">CBS 540.89</strain>
    </source>
</reference>
<proteinExistence type="predicted"/>
<gene>
    <name evidence="2" type="ORF">B0T21DRAFT_415281</name>
</gene>
<feature type="compositionally biased region" description="Polar residues" evidence="1">
    <location>
        <begin position="105"/>
        <end position="116"/>
    </location>
</feature>
<evidence type="ECO:0000256" key="1">
    <source>
        <dbReference type="SAM" id="MobiDB-lite"/>
    </source>
</evidence>
<accession>A0AA40AIP7</accession>
<feature type="compositionally biased region" description="Basic residues" evidence="1">
    <location>
        <begin position="57"/>
        <end position="69"/>
    </location>
</feature>
<name>A0AA40AIP7_9PEZI</name>
<protein>
    <submittedName>
        <fullName evidence="2">Uncharacterized protein</fullName>
    </submittedName>
</protein>
<dbReference type="Proteomes" id="UP001172159">
    <property type="component" value="Unassembled WGS sequence"/>
</dbReference>
<feature type="compositionally biased region" description="Low complexity" evidence="1">
    <location>
        <begin position="83"/>
        <end position="93"/>
    </location>
</feature>
<keyword evidence="3" id="KW-1185">Reference proteome</keyword>
<sequence length="175" mass="19276">MGNLFCGPAAGRKATSGRPSISTNTNRNNHTSRSTGNHRRHTSRDHGNANRDQGNTRTRRVSIQHHQASHSRLTSDFALANKSSESVASTNSSESDDNDNDVASIGTSHSTDTSGRCSIPTEFTRERTTSSTAIRPDGFTRQRRRSSLTVRPDKVMIMTDEIRAIVKRGGNQRRL</sequence>
<dbReference type="EMBL" id="JAUKTV010000014">
    <property type="protein sequence ID" value="KAK0716558.1"/>
    <property type="molecule type" value="Genomic_DNA"/>
</dbReference>
<feature type="compositionally biased region" description="Low complexity" evidence="1">
    <location>
        <begin position="20"/>
        <end position="35"/>
    </location>
</feature>
<evidence type="ECO:0000313" key="3">
    <source>
        <dbReference type="Proteomes" id="UP001172159"/>
    </source>
</evidence>
<organism evidence="2 3">
    <name type="scientific">Apiosordaria backusii</name>
    <dbReference type="NCBI Taxonomy" id="314023"/>
    <lineage>
        <taxon>Eukaryota</taxon>
        <taxon>Fungi</taxon>
        <taxon>Dikarya</taxon>
        <taxon>Ascomycota</taxon>
        <taxon>Pezizomycotina</taxon>
        <taxon>Sordariomycetes</taxon>
        <taxon>Sordariomycetidae</taxon>
        <taxon>Sordariales</taxon>
        <taxon>Lasiosphaeriaceae</taxon>
        <taxon>Apiosordaria</taxon>
    </lineage>
</organism>
<feature type="region of interest" description="Disordered" evidence="1">
    <location>
        <begin position="1"/>
        <end position="119"/>
    </location>
</feature>
<dbReference type="AlphaFoldDB" id="A0AA40AIP7"/>